<keyword evidence="4" id="KW-1185">Reference proteome</keyword>
<feature type="signal peptide" evidence="1">
    <location>
        <begin position="1"/>
        <end position="24"/>
    </location>
</feature>
<organism evidence="3 4">
    <name type="scientific">Solitalea agri</name>
    <dbReference type="NCBI Taxonomy" id="2953739"/>
    <lineage>
        <taxon>Bacteria</taxon>
        <taxon>Pseudomonadati</taxon>
        <taxon>Bacteroidota</taxon>
        <taxon>Sphingobacteriia</taxon>
        <taxon>Sphingobacteriales</taxon>
        <taxon>Sphingobacteriaceae</taxon>
        <taxon>Solitalea</taxon>
    </lineage>
</organism>
<dbReference type="PANTHER" id="PTHR10900:SF77">
    <property type="entry name" value="FI19380P1"/>
    <property type="match status" value="1"/>
</dbReference>
<dbReference type="GO" id="GO:0007155">
    <property type="term" value="P:cell adhesion"/>
    <property type="evidence" value="ECO:0007669"/>
    <property type="project" value="TreeGrafter"/>
</dbReference>
<evidence type="ECO:0000259" key="2">
    <source>
        <dbReference type="PROSITE" id="PS50213"/>
    </source>
</evidence>
<protein>
    <submittedName>
        <fullName evidence="3">Fasciclin domain-containing protein</fullName>
    </submittedName>
</protein>
<accession>A0A9X2JDS8</accession>
<evidence type="ECO:0000313" key="4">
    <source>
        <dbReference type="Proteomes" id="UP001155182"/>
    </source>
</evidence>
<sequence length="157" mass="16152">MKFIFYRLAFAMLLVITITTNCSAPSMLSSIASNPQLSSIAGLLKQTGLDKTLLGGGSPLTFLAPTNDALSKLGGSALTDLAKPENLGNLTNMLKKHIIPGNLDPTALLAGGLTGQGGNPLNFIKGADGKVKLGDMTLGDPIKSKGGTIYPVDGIIQ</sequence>
<comment type="caution">
    <text evidence="3">The sequence shown here is derived from an EMBL/GenBank/DDBJ whole genome shotgun (WGS) entry which is preliminary data.</text>
</comment>
<dbReference type="EMBL" id="JAMWYS010000006">
    <property type="protein sequence ID" value="MCO4291671.1"/>
    <property type="molecule type" value="Genomic_DNA"/>
</dbReference>
<dbReference type="PANTHER" id="PTHR10900">
    <property type="entry name" value="PERIOSTIN-RELATED"/>
    <property type="match status" value="1"/>
</dbReference>
<dbReference type="InterPro" id="IPR036378">
    <property type="entry name" value="FAS1_dom_sf"/>
</dbReference>
<keyword evidence="1" id="KW-0732">Signal</keyword>
<gene>
    <name evidence="3" type="ORF">NF867_02170</name>
</gene>
<feature type="domain" description="FAS1" evidence="2">
    <location>
        <begin position="24"/>
        <end position="156"/>
    </location>
</feature>
<feature type="chain" id="PRO_5040879817" evidence="1">
    <location>
        <begin position="25"/>
        <end position="157"/>
    </location>
</feature>
<dbReference type="GO" id="GO:0005615">
    <property type="term" value="C:extracellular space"/>
    <property type="evidence" value="ECO:0007669"/>
    <property type="project" value="TreeGrafter"/>
</dbReference>
<dbReference type="AlphaFoldDB" id="A0A9X2JDS8"/>
<reference evidence="3" key="1">
    <citation type="submission" date="2022-06" db="EMBL/GenBank/DDBJ databases">
        <title>Solitalea sp. MAHUQ-68 isolated from rhizospheric soil.</title>
        <authorList>
            <person name="Huq M.A."/>
        </authorList>
    </citation>
    <scope>NUCLEOTIDE SEQUENCE</scope>
    <source>
        <strain evidence="3">MAHUQ-68</strain>
    </source>
</reference>
<dbReference type="RefSeq" id="WP_252585903.1">
    <property type="nucleotide sequence ID" value="NZ_JAMWYS010000006.1"/>
</dbReference>
<dbReference type="GO" id="GO:0030198">
    <property type="term" value="P:extracellular matrix organization"/>
    <property type="evidence" value="ECO:0007669"/>
    <property type="project" value="TreeGrafter"/>
</dbReference>
<dbReference type="InterPro" id="IPR000782">
    <property type="entry name" value="FAS1_domain"/>
</dbReference>
<dbReference type="InterPro" id="IPR050904">
    <property type="entry name" value="Adhesion/Biosynth-related"/>
</dbReference>
<dbReference type="GO" id="GO:0050839">
    <property type="term" value="F:cell adhesion molecule binding"/>
    <property type="evidence" value="ECO:0007669"/>
    <property type="project" value="TreeGrafter"/>
</dbReference>
<proteinExistence type="predicted"/>
<dbReference type="GO" id="GO:0031012">
    <property type="term" value="C:extracellular matrix"/>
    <property type="evidence" value="ECO:0007669"/>
    <property type="project" value="TreeGrafter"/>
</dbReference>
<evidence type="ECO:0000256" key="1">
    <source>
        <dbReference type="SAM" id="SignalP"/>
    </source>
</evidence>
<name>A0A9X2JDS8_9SPHI</name>
<evidence type="ECO:0000313" key="3">
    <source>
        <dbReference type="EMBL" id="MCO4291671.1"/>
    </source>
</evidence>
<dbReference type="PROSITE" id="PS50213">
    <property type="entry name" value="FAS1"/>
    <property type="match status" value="1"/>
</dbReference>
<dbReference type="Pfam" id="PF02469">
    <property type="entry name" value="Fasciclin"/>
    <property type="match status" value="1"/>
</dbReference>
<dbReference type="Proteomes" id="UP001155182">
    <property type="component" value="Unassembled WGS sequence"/>
</dbReference>
<dbReference type="Gene3D" id="2.30.180.10">
    <property type="entry name" value="FAS1 domain"/>
    <property type="match status" value="1"/>
</dbReference>
<dbReference type="SUPFAM" id="SSF82153">
    <property type="entry name" value="FAS1 domain"/>
    <property type="match status" value="1"/>
</dbReference>